<evidence type="ECO:0000256" key="2">
    <source>
        <dbReference type="ARBA" id="ARBA00001946"/>
    </source>
</evidence>
<dbReference type="InterPro" id="IPR000462">
    <property type="entry name" value="CDP-OH_P_trans"/>
</dbReference>
<evidence type="ECO:0000256" key="18">
    <source>
        <dbReference type="ARBA" id="ARBA00057387"/>
    </source>
</evidence>
<dbReference type="InterPro" id="IPR048254">
    <property type="entry name" value="CDP_ALCOHOL_P_TRANSF_CS"/>
</dbReference>
<evidence type="ECO:0000256" key="20">
    <source>
        <dbReference type="PIRNR" id="PIRNR000848"/>
    </source>
</evidence>
<evidence type="ECO:0000256" key="21">
    <source>
        <dbReference type="RuleBase" id="RU003750"/>
    </source>
</evidence>
<evidence type="ECO:0000256" key="7">
    <source>
        <dbReference type="ARBA" id="ARBA00022679"/>
    </source>
</evidence>
<keyword evidence="16 20" id="KW-1208">Phospholipid metabolism</keyword>
<evidence type="ECO:0000313" key="24">
    <source>
        <dbReference type="Proteomes" id="UP001623348"/>
    </source>
</evidence>
<keyword evidence="15" id="KW-0464">Manganese</keyword>
<evidence type="ECO:0000256" key="10">
    <source>
        <dbReference type="ARBA" id="ARBA00022842"/>
    </source>
</evidence>
<evidence type="ECO:0000256" key="9">
    <source>
        <dbReference type="ARBA" id="ARBA00022723"/>
    </source>
</evidence>
<comment type="cofactor">
    <cofactor evidence="2">
        <name>Mg(2+)</name>
        <dbReference type="ChEBI" id="CHEBI:18420"/>
    </cofactor>
</comment>
<comment type="subcellular location">
    <subcellularLocation>
        <location evidence="3">Membrane</location>
        <topology evidence="3">Multi-pass membrane protein</topology>
    </subcellularLocation>
</comment>
<keyword evidence="14 20" id="KW-0594">Phospholipid biosynthesis</keyword>
<keyword evidence="12 20" id="KW-0443">Lipid metabolism</keyword>
<dbReference type="EC" id="2.7.8.11" evidence="5 20"/>
<evidence type="ECO:0000256" key="12">
    <source>
        <dbReference type="ARBA" id="ARBA00023098"/>
    </source>
</evidence>
<proteinExistence type="inferred from homology"/>
<dbReference type="EMBL" id="BAAFJT010000039">
    <property type="protein sequence ID" value="GAB0202396.1"/>
    <property type="molecule type" value="Genomic_DNA"/>
</dbReference>
<evidence type="ECO:0000256" key="6">
    <source>
        <dbReference type="ARBA" id="ARBA00022516"/>
    </source>
</evidence>
<evidence type="ECO:0000256" key="1">
    <source>
        <dbReference type="ARBA" id="ARBA00001936"/>
    </source>
</evidence>
<dbReference type="InterPro" id="IPR043130">
    <property type="entry name" value="CDP-OH_PTrfase_TM_dom"/>
</dbReference>
<evidence type="ECO:0000256" key="4">
    <source>
        <dbReference type="ARBA" id="ARBA00010441"/>
    </source>
</evidence>
<dbReference type="GO" id="GO:0006661">
    <property type="term" value="P:phosphatidylinositol biosynthetic process"/>
    <property type="evidence" value="ECO:0007669"/>
    <property type="project" value="UniProtKB-ARBA"/>
</dbReference>
<comment type="caution">
    <text evidence="23">The sequence shown here is derived from an EMBL/GenBank/DDBJ whole genome shotgun (WGS) entry which is preliminary data.</text>
</comment>
<evidence type="ECO:0000256" key="8">
    <source>
        <dbReference type="ARBA" id="ARBA00022692"/>
    </source>
</evidence>
<evidence type="ECO:0000256" key="3">
    <source>
        <dbReference type="ARBA" id="ARBA00004141"/>
    </source>
</evidence>
<feature type="transmembrane region" description="Helical" evidence="22">
    <location>
        <begin position="77"/>
        <end position="97"/>
    </location>
</feature>
<keyword evidence="13 20" id="KW-0472">Membrane</keyword>
<evidence type="ECO:0000256" key="17">
    <source>
        <dbReference type="ARBA" id="ARBA00050836"/>
    </source>
</evidence>
<gene>
    <name evidence="23" type="ORF">GRJ2_002705200</name>
</gene>
<keyword evidence="7 20" id="KW-0808">Transferase</keyword>
<comment type="similarity">
    <text evidence="4 20 21">Belongs to the CDP-alcohol phosphatidyltransferase class-I family.</text>
</comment>
<evidence type="ECO:0000256" key="15">
    <source>
        <dbReference type="ARBA" id="ARBA00023211"/>
    </source>
</evidence>
<dbReference type="AlphaFoldDB" id="A0ABC9XYK0"/>
<sequence>MGGGGGENVFLFVPNIIGYARLVLAAASFCLMPQRPGPAAACYGLSQLLDAIDGHAARSLGQGTRFGAMLDMLTDRLSALCLLLNLALLYPAAAPFFQLSAALDVASHWLHTHCTALQGGQSHKAVGGEVHPLLRLYYGSRPLLFLLCAGNEGFYCCLYLLHFGEGPSVFPGGPGLFRVGLWLGTPPAALKLGLNLLQLGGAARRLAAIDAAERPKTR</sequence>
<keyword evidence="11 22" id="KW-1133">Transmembrane helix</keyword>
<dbReference type="GO" id="GO:0003881">
    <property type="term" value="F:CDP-diacylglycerol-inositol 3-phosphatidyltransferase activity"/>
    <property type="evidence" value="ECO:0007669"/>
    <property type="project" value="UniProtKB-UniRule"/>
</dbReference>
<feature type="transmembrane region" description="Helical" evidence="22">
    <location>
        <begin position="12"/>
        <end position="31"/>
    </location>
</feature>
<keyword evidence="9" id="KW-0479">Metal-binding</keyword>
<evidence type="ECO:0000256" key="13">
    <source>
        <dbReference type="ARBA" id="ARBA00023136"/>
    </source>
</evidence>
<evidence type="ECO:0000256" key="22">
    <source>
        <dbReference type="SAM" id="Phobius"/>
    </source>
</evidence>
<dbReference type="Gene3D" id="1.20.120.1760">
    <property type="match status" value="1"/>
</dbReference>
<evidence type="ECO:0000256" key="5">
    <source>
        <dbReference type="ARBA" id="ARBA00013212"/>
    </source>
</evidence>
<dbReference type="Proteomes" id="UP001623348">
    <property type="component" value="Unassembled WGS sequence"/>
</dbReference>
<evidence type="ECO:0000256" key="16">
    <source>
        <dbReference type="ARBA" id="ARBA00023264"/>
    </source>
</evidence>
<dbReference type="InterPro" id="IPR014387">
    <property type="entry name" value="CDP_diag_ino_3_P_euk"/>
</dbReference>
<dbReference type="PIRSF" id="PIRSF000848">
    <property type="entry name" value="CDP_diag_ino_3_P"/>
    <property type="match status" value="1"/>
</dbReference>
<name>A0ABC9XYK0_GRUJA</name>
<dbReference type="FunFam" id="1.20.120.1760:FF:000003">
    <property type="entry name" value="CDP-diacylglycerol--inositol 3-phosphatidyltransferase"/>
    <property type="match status" value="1"/>
</dbReference>
<dbReference type="GO" id="GO:0046872">
    <property type="term" value="F:metal ion binding"/>
    <property type="evidence" value="ECO:0007669"/>
    <property type="project" value="UniProtKB-KW"/>
</dbReference>
<dbReference type="PROSITE" id="PS00379">
    <property type="entry name" value="CDP_ALCOHOL_P_TRANSF"/>
    <property type="match status" value="1"/>
</dbReference>
<comment type="catalytic activity">
    <reaction evidence="17">
        <text>a CDP-1,2-diacyl-sn-glycerol + myo-inositol = a 1,2-diacyl-sn-glycero-3-phospho-(1D-myo-inositol) + CMP + H(+)</text>
        <dbReference type="Rhea" id="RHEA:11580"/>
        <dbReference type="ChEBI" id="CHEBI:15378"/>
        <dbReference type="ChEBI" id="CHEBI:17268"/>
        <dbReference type="ChEBI" id="CHEBI:57880"/>
        <dbReference type="ChEBI" id="CHEBI:58332"/>
        <dbReference type="ChEBI" id="CHEBI:60377"/>
        <dbReference type="EC" id="2.7.8.11"/>
    </reaction>
    <physiologicalReaction direction="left-to-right" evidence="17">
        <dbReference type="Rhea" id="RHEA:11581"/>
    </physiologicalReaction>
    <physiologicalReaction direction="right-to-left" evidence="17">
        <dbReference type="Rhea" id="RHEA:11582"/>
    </physiologicalReaction>
</comment>
<evidence type="ECO:0000256" key="11">
    <source>
        <dbReference type="ARBA" id="ARBA00022989"/>
    </source>
</evidence>
<keyword evidence="8 22" id="KW-0812">Transmembrane</keyword>
<comment type="function">
    <text evidence="18">Catalyzes the biosynthesis of phosphatidylinositol (PtdIns) as well as PtdIns:inositol exchange reaction. May thus act to reduce an excessive cellular PtdIns content. The exchange activity is due to the reverse reaction of PtdIns synthase and is dependent on CMP, which is tightly bound to the enzyme.</text>
</comment>
<evidence type="ECO:0000313" key="23">
    <source>
        <dbReference type="EMBL" id="GAB0202396.1"/>
    </source>
</evidence>
<evidence type="ECO:0000256" key="19">
    <source>
        <dbReference type="ARBA" id="ARBA00070582"/>
    </source>
</evidence>
<dbReference type="PANTHER" id="PTHR15362:SF4">
    <property type="entry name" value="CDP-DIACYLGLYCEROL--INOSITOL 3-PHOSPHATIDYLTRANSFERASE"/>
    <property type="match status" value="1"/>
</dbReference>
<reference evidence="23 24" key="1">
    <citation type="submission" date="2024-06" db="EMBL/GenBank/DDBJ databases">
        <title>The draft genome of Grus japonensis, version 3.</title>
        <authorList>
            <person name="Nabeshima K."/>
            <person name="Suzuki S."/>
            <person name="Onuma M."/>
        </authorList>
    </citation>
    <scope>NUCLEOTIDE SEQUENCE [LARGE SCALE GENOMIC DNA]</scope>
    <source>
        <strain evidence="23 24">451A</strain>
    </source>
</reference>
<evidence type="ECO:0000256" key="14">
    <source>
        <dbReference type="ARBA" id="ARBA00023209"/>
    </source>
</evidence>
<dbReference type="GO" id="GO:0016020">
    <property type="term" value="C:membrane"/>
    <property type="evidence" value="ECO:0007669"/>
    <property type="project" value="UniProtKB-SubCell"/>
</dbReference>
<accession>A0ABC9XYK0</accession>
<protein>
    <recommendedName>
        <fullName evidence="19 20">CDP-diacylglycerol--inositol 3-phosphatidyltransferase</fullName>
        <ecNumber evidence="5 20">2.7.8.11</ecNumber>
    </recommendedName>
</protein>
<comment type="cofactor">
    <cofactor evidence="1">
        <name>Mn(2+)</name>
        <dbReference type="ChEBI" id="CHEBI:29035"/>
    </cofactor>
</comment>
<dbReference type="Pfam" id="PF01066">
    <property type="entry name" value="CDP-OH_P_transf"/>
    <property type="match status" value="1"/>
</dbReference>
<keyword evidence="6 20" id="KW-0444">Lipid biosynthesis</keyword>
<dbReference type="PANTHER" id="PTHR15362">
    <property type="entry name" value="PHOSPHATIDYLINOSITOL SYNTHASE"/>
    <property type="match status" value="1"/>
</dbReference>
<organism evidence="23 24">
    <name type="scientific">Grus japonensis</name>
    <name type="common">Japanese crane</name>
    <name type="synonym">Red-crowned crane</name>
    <dbReference type="NCBI Taxonomy" id="30415"/>
    <lineage>
        <taxon>Eukaryota</taxon>
        <taxon>Metazoa</taxon>
        <taxon>Chordata</taxon>
        <taxon>Craniata</taxon>
        <taxon>Vertebrata</taxon>
        <taxon>Euteleostomi</taxon>
        <taxon>Archelosauria</taxon>
        <taxon>Archosauria</taxon>
        <taxon>Dinosauria</taxon>
        <taxon>Saurischia</taxon>
        <taxon>Theropoda</taxon>
        <taxon>Coelurosauria</taxon>
        <taxon>Aves</taxon>
        <taxon>Neognathae</taxon>
        <taxon>Neoaves</taxon>
        <taxon>Gruiformes</taxon>
        <taxon>Gruidae</taxon>
        <taxon>Grus</taxon>
    </lineage>
</organism>
<keyword evidence="24" id="KW-1185">Reference proteome</keyword>
<keyword evidence="10" id="KW-0460">Magnesium</keyword>